<dbReference type="InterPro" id="IPR038732">
    <property type="entry name" value="HpyO/CreE_NAD-binding"/>
</dbReference>
<feature type="domain" description="FAD-dependent urate hydroxylase HpyO/Asp monooxygenase CreE-like FAD/NAD(P)-binding" evidence="2">
    <location>
        <begin position="20"/>
        <end position="183"/>
    </location>
</feature>
<keyword evidence="4" id="KW-1185">Reference proteome</keyword>
<dbReference type="PANTHER" id="PTHR40254:SF1">
    <property type="entry name" value="BLR0577 PROTEIN"/>
    <property type="match status" value="1"/>
</dbReference>
<reference evidence="3" key="1">
    <citation type="submission" date="2010-05" db="EMBL/GenBank/DDBJ databases">
        <title>The draft genome of Desulfonatronospira thiodismutans ASO3-1.</title>
        <authorList>
            <consortium name="US DOE Joint Genome Institute (JGI-PGF)"/>
            <person name="Lucas S."/>
            <person name="Copeland A."/>
            <person name="Lapidus A."/>
            <person name="Cheng J.-F."/>
            <person name="Bruce D."/>
            <person name="Goodwin L."/>
            <person name="Pitluck S."/>
            <person name="Chertkov O."/>
            <person name="Brettin T."/>
            <person name="Detter J.C."/>
            <person name="Han C."/>
            <person name="Land M.L."/>
            <person name="Hauser L."/>
            <person name="Kyrpides N."/>
            <person name="Mikhailova N."/>
            <person name="Muyzer G."/>
            <person name="Woyke T."/>
        </authorList>
    </citation>
    <scope>NUCLEOTIDE SEQUENCE [LARGE SCALE GENOMIC DNA]</scope>
    <source>
        <strain evidence="3">ASO3-1</strain>
    </source>
</reference>
<accession>D6STM1</accession>
<evidence type="ECO:0000313" key="3">
    <source>
        <dbReference type="EMBL" id="EFI34037.1"/>
    </source>
</evidence>
<evidence type="ECO:0000259" key="2">
    <source>
        <dbReference type="Pfam" id="PF13454"/>
    </source>
</evidence>
<dbReference type="SUPFAM" id="SSF51905">
    <property type="entry name" value="FAD/NAD(P)-binding domain"/>
    <property type="match status" value="1"/>
</dbReference>
<protein>
    <recommendedName>
        <fullName evidence="2">FAD-dependent urate hydroxylase HpyO/Asp monooxygenase CreE-like FAD/NAD(P)-binding domain-containing protein</fullName>
    </recommendedName>
</protein>
<dbReference type="Proteomes" id="UP000005496">
    <property type="component" value="Unassembled WGS sequence"/>
</dbReference>
<proteinExistence type="predicted"/>
<dbReference type="eggNOG" id="COG4529">
    <property type="taxonomic scope" value="Bacteria"/>
</dbReference>
<dbReference type="AlphaFoldDB" id="D6STM1"/>
<dbReference type="PANTHER" id="PTHR40254">
    <property type="entry name" value="BLR0577 PROTEIN"/>
    <property type="match status" value="1"/>
</dbReference>
<evidence type="ECO:0000256" key="1">
    <source>
        <dbReference type="SAM" id="MobiDB-lite"/>
    </source>
</evidence>
<dbReference type="InterPro" id="IPR036188">
    <property type="entry name" value="FAD/NAD-bd_sf"/>
</dbReference>
<dbReference type="InterPro" id="IPR052189">
    <property type="entry name" value="L-asp_N-monooxygenase_NS-form"/>
</dbReference>
<comment type="caution">
    <text evidence="3">The sequence shown here is derived from an EMBL/GenBank/DDBJ whole genome shotgun (WGS) entry which is preliminary data.</text>
</comment>
<dbReference type="Pfam" id="PF13454">
    <property type="entry name" value="NAD_binding_9"/>
    <property type="match status" value="1"/>
</dbReference>
<dbReference type="EMBL" id="ACJN02000003">
    <property type="protein sequence ID" value="EFI34037.1"/>
    <property type="molecule type" value="Genomic_DNA"/>
</dbReference>
<sequence>MPKRVQAKFFQGEAMEYNIVIIGGGPRGTYCLRRLSLALAADPPENPVNIHVVEKSGRFGGGNVHNVDQPHYLLLNTVSCQITAFGDDDAPARAEESRRTLCGYLQEKGYDYGENDYPPRALHGEYLAECFNWMEDNLPQKVSLYRHAAEAVDIKTAEQGLQEVVLDNNEKICACEVILLTGHSRNRIVPGSREERYHQFAQKQQQKGGNISYVHLAYPIASQMEHIQADQSVYVIGMGLTATDVIRGLTHGRGGRFSSGRYIPSGNEPHIILGSRLGLPYCARGKNQKTGQYQARIFTSNLVHRLIQEKGKLDFRKDLFPLILQEMEYVYYSTLMGDEFGRKYLQYLDSAQRQDLVKREVKSTDRFNWQDLANPLWKLEAARKSGKPLFESMEHYTDFVLKQIGFDLSEAKKGNVGSPVKNAVDSVLRDLRDTLRSAVDHGRLTADSHRYMKKTFERTNNRVAVGPPIESVQELWILVRQGLVSFSGPSPEVHANEEKGVFQVSSPEVPGSIREVSHVVNGRIHGVDTRNDTSTLMQNLLKRKMVRTFTSSDHTGSFEMGGLDVTHDFQLVAADGSVHENICALGIPVEGKLWFNAADARPDVNSNAITQLAYWSRSAVERIHRREQSAKPGLSRTEGTEEQFVREET</sequence>
<evidence type="ECO:0000313" key="4">
    <source>
        <dbReference type="Proteomes" id="UP000005496"/>
    </source>
</evidence>
<feature type="region of interest" description="Disordered" evidence="1">
    <location>
        <begin position="626"/>
        <end position="649"/>
    </location>
</feature>
<name>D6STM1_9BACT</name>
<gene>
    <name evidence="3" type="ORF">Dthio_PD1376</name>
</gene>
<organism evidence="3 4">
    <name type="scientific">Desulfonatronospira thiodismutans ASO3-1</name>
    <dbReference type="NCBI Taxonomy" id="555779"/>
    <lineage>
        <taxon>Bacteria</taxon>
        <taxon>Pseudomonadati</taxon>
        <taxon>Thermodesulfobacteriota</taxon>
        <taxon>Desulfovibrionia</taxon>
        <taxon>Desulfovibrionales</taxon>
        <taxon>Desulfonatronovibrionaceae</taxon>
        <taxon>Desulfonatronospira</taxon>
    </lineage>
</organism>
<dbReference type="Gene3D" id="3.50.50.60">
    <property type="entry name" value="FAD/NAD(P)-binding domain"/>
    <property type="match status" value="1"/>
</dbReference>